<keyword evidence="18" id="KW-0325">Glycoprotein</keyword>
<dbReference type="CDD" id="cd00057">
    <property type="entry name" value="FA58C"/>
    <property type="match status" value="2"/>
</dbReference>
<dbReference type="InterPro" id="IPR011706">
    <property type="entry name" value="Cu-oxidase_C"/>
</dbReference>
<keyword evidence="7" id="KW-0964">Secreted</keyword>
<dbReference type="GO" id="GO:0005576">
    <property type="term" value="C:extracellular region"/>
    <property type="evidence" value="ECO:0007669"/>
    <property type="project" value="UniProtKB-SubCell"/>
</dbReference>
<evidence type="ECO:0000256" key="1">
    <source>
        <dbReference type="ARBA" id="ARBA00001935"/>
    </source>
</evidence>
<dbReference type="PANTHER" id="PTHR46806:SF10">
    <property type="entry name" value="COAGULATION FACTOR V"/>
    <property type="match status" value="1"/>
</dbReference>
<keyword evidence="11" id="KW-0677">Repeat</keyword>
<evidence type="ECO:0000256" key="13">
    <source>
        <dbReference type="ARBA" id="ARBA00022989"/>
    </source>
</evidence>
<dbReference type="InterPro" id="IPR008979">
    <property type="entry name" value="Galactose-bd-like_sf"/>
</dbReference>
<evidence type="ECO:0000256" key="7">
    <source>
        <dbReference type="ARBA" id="ARBA00022525"/>
    </source>
</evidence>
<keyword evidence="15" id="KW-0406">Ion transport</keyword>
<feature type="compositionally biased region" description="Basic and acidic residues" evidence="20">
    <location>
        <begin position="1043"/>
        <end position="1052"/>
    </location>
</feature>
<comment type="cofactor">
    <cofactor evidence="1">
        <name>Cu cation</name>
        <dbReference type="ChEBI" id="CHEBI:23378"/>
    </cofactor>
</comment>
<feature type="disulfide bond" evidence="19">
    <location>
        <begin position="1429"/>
        <end position="1455"/>
    </location>
</feature>
<keyword evidence="9" id="KW-0479">Metal-binding</keyword>
<feature type="disulfide bond" evidence="19">
    <location>
        <begin position="1613"/>
        <end position="1764"/>
    </location>
</feature>
<dbReference type="Pfam" id="PF00754">
    <property type="entry name" value="F5_F8_type_C"/>
    <property type="match status" value="2"/>
</dbReference>
<feature type="region of interest" description="Disordered" evidence="20">
    <location>
        <begin position="777"/>
        <end position="847"/>
    </location>
</feature>
<evidence type="ECO:0000256" key="4">
    <source>
        <dbReference type="ARBA" id="ARBA00010609"/>
    </source>
</evidence>
<feature type="compositionally biased region" description="Basic and acidic residues" evidence="20">
    <location>
        <begin position="473"/>
        <end position="484"/>
    </location>
</feature>
<feature type="region of interest" description="Disordered" evidence="20">
    <location>
        <begin position="1043"/>
        <end position="1075"/>
    </location>
</feature>
<keyword evidence="12" id="KW-0106">Calcium</keyword>
<keyword evidence="6" id="KW-0813">Transport</keyword>
<sequence length="1908" mass="216889">MRTARNWCWSGALLLVLVSQCSLAVERHYYIAAVLTEWDYYGDQSPALHTTFFSFCSFRGAQTYKKVVFREYDAEFKQAKPHPSWSGLLGPTLRGEVGDVIVVTFRNMADRTYSLHPHGIEYGKQSEGSLYFDNTSLFEKKDDVVNPGGEHKYIWEVTKEIAPTKDDPPCLTYTYFSHVNLVKDFNSGLIGALLICKEGSLSDTGKQISFDQEHVLLFGVFDESKSWYRTEEAEPAGPIKHSINGYVNGSLPDLKICAYDHVSWHLVGMSSEPELFSVHFNGQVLQQRGHKLSTINLISSSCTSVNMTAMHAGVWLLSSKIYKHLEAGMHGYLEVQSCESKAPITRRLTVQQKRQSSEWVYYIAAEEIIWDYAPNLPGYVDREYKSKYLEPRPDRIGRKYKKAVYVQYKDANFTKIEEGARKNETGILGPAVRAQIWDVIKIVFKNNASRPYSIYPHGLTVSKSEEGASYPKDGSDNGQHEVKPGETHTYTWKVTEEDVPAQNDPRCLTRMYHSAVDVAKDIASGLIGPLLICKSQSLNKRNMQLKADKEQHAVLAVLDENKSWYIEENIRNYCTDPSKVNKEDHKFYESNIMRSINGFVYDSGQVLGYCHGEIVTWHVSSVGAQDYIETLHSYGHTFDLYDRKEDVLSLFPMSGETIAMDMDKIGHWLLASLNAHYSNKGMRLKFKDLECINDSSDEWETDSEPSDILLWEPEEWVVDKKTEILEPKEYTNTDDPETDYWISQLQIRSLRNKSQGLVAEEDLLDLSSVLREVEDSFDISSESQRPSVEDSFDISSGPGDYNQTSTRTNMTESQRASVEDSFDISSGRGDYNQTSAGGNMKESKRAPTEEDLFDISSRLEDYNQTLSGENLNQTSLAQKDILDLSSGLKDYNQTLSGKKQTILAAATLQNNTNPEQADNEDLEFTELPLLEGPIEESRNSSKAILVNTTMTEEFDLKNKEVEMSTVKPETLWSGLQEIHLHDPISLSEGNATDIQENETGWEEVQKESVQSSKMDNASSGDSDIATSNKDMFVYSVSLSNKWTSDRSSESKSKTSTGNETSPEVSSPALETGPNVTTVNLGFEHWNAPDPVNSESEEDIPSAEFDEHLNTTRSPGTVNESPSDTHIQFSLIREHTEDSLSTWTPPTPPNNSTETLNPHDLDYNGHSEEDKSSSRGNAGNVLICLKNMRHKPQTAGPRSFGPVKSEDNWNERAIVIGVPRRDFDDYELYLPLEKEYDVDQMDETAQNLGNAYEYVEYKDPYASAADVEDIDKTVKYYLQNKEGNVRIYYIAAEEVEWDYAGYKGQRRDEEVTDSRRNTQYKKAIFRSYMDSTFSIPSIRGEVDEHLGILGPIIKAEIDESIIVVFKNSASRPYSLHAHGVSFGKQMEGMKYDDESPHWYQKDDAVAPGSTYTYIWQATDKIGPKSADSACRTWAYYSGVNPEKDIHSGLIGPLLICQKGVLSNTTANTREFVLLFMTFDENESWYFEENMMKRQRMKDVDINDPELKEKNKFHAINGIIYSLKGLRMYTNQLVRWHLINMGSPKDIHSVHFHGQTFLNRQNRDYRMGVYPLLPGDFATVEMRPSKPGLWLLESEVGESQQKGMQTLFLLLDEDCGNPLGLQQQSVKDNQITASQYRGDWKPHLARLHNTGKYNAWSVDENTASSLWIQVDFQRPVVISKIATQGAKQLFSSYYVQKYLISYSTDKRKWIYYKGRSDSFRMTFEGNQNSYHVKENVFYPPIIARLVRLHPVESYGMPTVRMEFYGCELDGCSIPLGMESGDIPNDMITASSVYSNWLKGTWQPSFARLNNQGNVNAWRAKSNNVFQWLQVELKEIKKITGIITQGSLHGFASQLHIFCFPLQIFIGNTDNNGHVKNYIYPPIFARFIRIVPKTWNNSITLRMELLGCDFE</sequence>
<dbReference type="SUPFAM" id="SSF49785">
    <property type="entry name" value="Galactose-binding domain-like"/>
    <property type="match status" value="2"/>
</dbReference>
<keyword evidence="16" id="KW-0472">Membrane</keyword>
<keyword evidence="8" id="KW-0812">Transmembrane</keyword>
<evidence type="ECO:0000256" key="14">
    <source>
        <dbReference type="ARBA" id="ARBA00023002"/>
    </source>
</evidence>
<dbReference type="GO" id="GO:0038023">
    <property type="term" value="F:signaling receptor activity"/>
    <property type="evidence" value="ECO:0007669"/>
    <property type="project" value="TreeGrafter"/>
</dbReference>
<dbReference type="FunFam" id="2.60.120.260:FF:000002">
    <property type="entry name" value="Coagulation factor VIII"/>
    <property type="match status" value="1"/>
</dbReference>
<evidence type="ECO:0000256" key="5">
    <source>
        <dbReference type="ARBA" id="ARBA00013107"/>
    </source>
</evidence>
<evidence type="ECO:0000256" key="21">
    <source>
        <dbReference type="SAM" id="SignalP"/>
    </source>
</evidence>
<feature type="region of interest" description="Disordered" evidence="20">
    <location>
        <begin position="1135"/>
        <end position="1176"/>
    </location>
</feature>
<organism evidence="23 24">
    <name type="scientific">Atractosteus spatula</name>
    <name type="common">Alligator gar</name>
    <name type="synonym">Lepisosteus spatula</name>
    <dbReference type="NCBI Taxonomy" id="7917"/>
    <lineage>
        <taxon>Eukaryota</taxon>
        <taxon>Metazoa</taxon>
        <taxon>Chordata</taxon>
        <taxon>Craniata</taxon>
        <taxon>Vertebrata</taxon>
        <taxon>Euteleostomi</taxon>
        <taxon>Actinopterygii</taxon>
        <taxon>Neopterygii</taxon>
        <taxon>Holostei</taxon>
        <taxon>Semionotiformes</taxon>
        <taxon>Lepisosteidae</taxon>
        <taxon>Atractosteus</taxon>
    </lineage>
</organism>
<dbReference type="PANTHER" id="PTHR46806">
    <property type="entry name" value="F5/8 TYPE C DOMAIN-CONTAINING PROTEIN"/>
    <property type="match status" value="1"/>
</dbReference>
<feature type="region of interest" description="Disordered" evidence="20">
    <location>
        <begin position="998"/>
        <end position="1025"/>
    </location>
</feature>
<dbReference type="EC" id="1.16.3.1" evidence="5"/>
<evidence type="ECO:0000313" key="24">
    <source>
        <dbReference type="Proteomes" id="UP000736164"/>
    </source>
</evidence>
<evidence type="ECO:0000256" key="2">
    <source>
        <dbReference type="ARBA" id="ARBA00004167"/>
    </source>
</evidence>
<dbReference type="Pfam" id="PF07732">
    <property type="entry name" value="Cu-oxidase_3"/>
    <property type="match status" value="3"/>
</dbReference>
<evidence type="ECO:0000313" key="23">
    <source>
        <dbReference type="EMBL" id="MBN3318452.1"/>
    </source>
</evidence>
<protein>
    <recommendedName>
        <fullName evidence="5">ferroxidase</fullName>
        <ecNumber evidence="5">1.16.3.1</ecNumber>
    </recommendedName>
</protein>
<dbReference type="EMBL" id="JAAWVO010039855">
    <property type="protein sequence ID" value="MBN3318452.1"/>
    <property type="molecule type" value="Genomic_DNA"/>
</dbReference>
<evidence type="ECO:0000256" key="8">
    <source>
        <dbReference type="ARBA" id="ARBA00022692"/>
    </source>
</evidence>
<feature type="compositionally biased region" description="Polar residues" evidence="20">
    <location>
        <begin position="1007"/>
        <end position="1025"/>
    </location>
</feature>
<keyword evidence="17 19" id="KW-1015">Disulfide bond</keyword>
<feature type="region of interest" description="Disordered" evidence="20">
    <location>
        <begin position="465"/>
        <end position="484"/>
    </location>
</feature>
<evidence type="ECO:0000256" key="3">
    <source>
        <dbReference type="ARBA" id="ARBA00004613"/>
    </source>
</evidence>
<evidence type="ECO:0000256" key="10">
    <source>
        <dbReference type="ARBA" id="ARBA00022729"/>
    </source>
</evidence>
<keyword evidence="24" id="KW-1185">Reference proteome</keyword>
<evidence type="ECO:0000256" key="20">
    <source>
        <dbReference type="SAM" id="MobiDB-lite"/>
    </source>
</evidence>
<dbReference type="PROSITE" id="PS50022">
    <property type="entry name" value="FA58C_3"/>
    <property type="match status" value="2"/>
</dbReference>
<dbReference type="PROSITE" id="PS01285">
    <property type="entry name" value="FA58C_1"/>
    <property type="match status" value="2"/>
</dbReference>
<feature type="signal peptide" evidence="21">
    <location>
        <begin position="1"/>
        <end position="24"/>
    </location>
</feature>
<dbReference type="GO" id="GO:0005886">
    <property type="term" value="C:plasma membrane"/>
    <property type="evidence" value="ECO:0007669"/>
    <property type="project" value="TreeGrafter"/>
</dbReference>
<reference evidence="23" key="1">
    <citation type="journal article" date="2021" name="Cell">
        <title>Tracing the genetic footprints of vertebrate landing in non-teleost ray-finned fishes.</title>
        <authorList>
            <person name="Bi X."/>
            <person name="Wang K."/>
            <person name="Yang L."/>
            <person name="Pan H."/>
            <person name="Jiang H."/>
            <person name="Wei Q."/>
            <person name="Fang M."/>
            <person name="Yu H."/>
            <person name="Zhu C."/>
            <person name="Cai Y."/>
            <person name="He Y."/>
            <person name="Gan X."/>
            <person name="Zeng H."/>
            <person name="Yu D."/>
            <person name="Zhu Y."/>
            <person name="Jiang H."/>
            <person name="Qiu Q."/>
            <person name="Yang H."/>
            <person name="Zhang Y.E."/>
            <person name="Wang W."/>
            <person name="Zhu M."/>
            <person name="He S."/>
            <person name="Zhang G."/>
        </authorList>
    </citation>
    <scope>NUCLEOTIDE SEQUENCE</scope>
    <source>
        <strain evidence="23">Allg_001</strain>
    </source>
</reference>
<evidence type="ECO:0000256" key="6">
    <source>
        <dbReference type="ARBA" id="ARBA00022448"/>
    </source>
</evidence>
<dbReference type="GO" id="GO:0006811">
    <property type="term" value="P:monoatomic ion transport"/>
    <property type="evidence" value="ECO:0007669"/>
    <property type="project" value="UniProtKB-KW"/>
</dbReference>
<evidence type="ECO:0000256" key="11">
    <source>
        <dbReference type="ARBA" id="ARBA00022737"/>
    </source>
</evidence>
<dbReference type="Proteomes" id="UP000736164">
    <property type="component" value="Unassembled WGS sequence"/>
</dbReference>
<feature type="compositionally biased region" description="Polar residues" evidence="20">
    <location>
        <begin position="801"/>
        <end position="816"/>
    </location>
</feature>
<feature type="non-terminal residue" evidence="23">
    <location>
        <position position="1"/>
    </location>
</feature>
<dbReference type="FunFam" id="2.60.40.420:FF:000011">
    <property type="entry name" value="Coagulation factor VIII (Predicted)"/>
    <property type="match status" value="2"/>
</dbReference>
<dbReference type="Gene3D" id="2.60.120.260">
    <property type="entry name" value="Galactose-binding domain-like"/>
    <property type="match status" value="3"/>
</dbReference>
<accession>A0A8J7NS43</accession>
<feature type="disulfide bond" evidence="19">
    <location>
        <begin position="170"/>
        <end position="196"/>
    </location>
</feature>
<keyword evidence="10 21" id="KW-0732">Signal</keyword>
<dbReference type="InterPro" id="IPR000421">
    <property type="entry name" value="FA58C"/>
</dbReference>
<evidence type="ECO:0000256" key="15">
    <source>
        <dbReference type="ARBA" id="ARBA00023065"/>
    </source>
</evidence>
<evidence type="ECO:0000256" key="12">
    <source>
        <dbReference type="ARBA" id="ARBA00022837"/>
    </source>
</evidence>
<feature type="chain" id="PRO_5035322796" description="ferroxidase" evidence="21">
    <location>
        <begin position="25"/>
        <end position="1908"/>
    </location>
</feature>
<name>A0A8J7NS43_ATRSP</name>
<evidence type="ECO:0000256" key="17">
    <source>
        <dbReference type="ARBA" id="ARBA00023157"/>
    </source>
</evidence>
<dbReference type="PROSITE" id="PS00079">
    <property type="entry name" value="MULTICOPPER_OXIDASE1"/>
    <property type="match status" value="2"/>
</dbReference>
<feature type="disulfide bond" evidence="19">
    <location>
        <begin position="257"/>
        <end position="338"/>
    </location>
</feature>
<gene>
    <name evidence="23" type="primary">Fa5v</name>
    <name evidence="23" type="ORF">GTO95_0002470</name>
</gene>
<dbReference type="PIRSF" id="PIRSF000354">
    <property type="entry name" value="Factors_V_VIII"/>
    <property type="match status" value="1"/>
</dbReference>
<dbReference type="GO" id="GO:0004322">
    <property type="term" value="F:ferroxidase activity"/>
    <property type="evidence" value="ECO:0007669"/>
    <property type="project" value="UniProtKB-EC"/>
</dbReference>
<dbReference type="SUPFAM" id="SSF49503">
    <property type="entry name" value="Cupredoxins"/>
    <property type="match status" value="6"/>
</dbReference>
<comment type="caution">
    <text evidence="23">The sequence shown here is derived from an EMBL/GenBank/DDBJ whole genome shotgun (WGS) entry which is preliminary data.</text>
</comment>
<dbReference type="SMART" id="SM00231">
    <property type="entry name" value="FA58C"/>
    <property type="match status" value="2"/>
</dbReference>
<feature type="compositionally biased region" description="Low complexity" evidence="20">
    <location>
        <begin position="1138"/>
        <end position="1155"/>
    </location>
</feature>
<dbReference type="InterPro" id="IPR024715">
    <property type="entry name" value="Factor_5/8-like"/>
</dbReference>
<dbReference type="FunFam" id="2.60.40.420:FF:000002">
    <property type="entry name" value="Hephaestin like 1"/>
    <property type="match status" value="1"/>
</dbReference>
<evidence type="ECO:0000259" key="22">
    <source>
        <dbReference type="PROSITE" id="PS50022"/>
    </source>
</evidence>
<evidence type="ECO:0000256" key="19">
    <source>
        <dbReference type="PIRSR" id="PIRSR000354-1"/>
    </source>
</evidence>
<comment type="subcellular location">
    <subcellularLocation>
        <location evidence="2">Membrane</location>
        <topology evidence="2">Single-pass membrane protein</topology>
    </subcellularLocation>
    <subcellularLocation>
        <location evidence="3">Secreted</location>
    </subcellularLocation>
</comment>
<comment type="similarity">
    <text evidence="4">Belongs to the multicopper oxidase family.</text>
</comment>
<feature type="domain" description="F5/8 type C" evidence="22">
    <location>
        <begin position="1613"/>
        <end position="1764"/>
    </location>
</feature>
<dbReference type="GO" id="GO:0012505">
    <property type="term" value="C:endomembrane system"/>
    <property type="evidence" value="ECO:0007669"/>
    <property type="project" value="UniProtKB-SubCell"/>
</dbReference>
<evidence type="ECO:0000256" key="16">
    <source>
        <dbReference type="ARBA" id="ARBA00023136"/>
    </source>
</evidence>
<feature type="domain" description="F5/8 type C" evidence="22">
    <location>
        <begin position="1769"/>
        <end position="1905"/>
    </location>
</feature>
<dbReference type="GO" id="GO:0007155">
    <property type="term" value="P:cell adhesion"/>
    <property type="evidence" value="ECO:0007669"/>
    <property type="project" value="UniProtKB-KW"/>
</dbReference>
<dbReference type="InterPro" id="IPR011707">
    <property type="entry name" value="Cu-oxidase-like_N"/>
</dbReference>
<keyword evidence="14" id="KW-0560">Oxidoreductase</keyword>
<feature type="region of interest" description="Disordered" evidence="20">
    <location>
        <begin position="1080"/>
        <end position="1099"/>
    </location>
</feature>
<evidence type="ECO:0000256" key="18">
    <source>
        <dbReference type="ARBA" id="ARBA00023180"/>
    </source>
</evidence>
<keyword evidence="13" id="KW-1133">Transmembrane helix</keyword>
<feature type="disulfide bond" evidence="19">
    <location>
        <begin position="610"/>
        <end position="691"/>
    </location>
</feature>
<dbReference type="Pfam" id="PF07731">
    <property type="entry name" value="Cu-oxidase_2"/>
    <property type="match status" value="1"/>
</dbReference>
<dbReference type="PROSITE" id="PS01286">
    <property type="entry name" value="FA58C_2"/>
    <property type="match status" value="1"/>
</dbReference>
<dbReference type="InterPro" id="IPR050633">
    <property type="entry name" value="Neuropilin_MCO_CoagFactor"/>
</dbReference>
<feature type="compositionally biased region" description="Basic and acidic residues" evidence="20">
    <location>
        <begin position="1156"/>
        <end position="1172"/>
    </location>
</feature>
<feature type="non-terminal residue" evidence="23">
    <location>
        <position position="1908"/>
    </location>
</feature>
<dbReference type="InterPro" id="IPR008972">
    <property type="entry name" value="Cupredoxin"/>
</dbReference>
<proteinExistence type="inferred from homology"/>
<dbReference type="GO" id="GO:0005507">
    <property type="term" value="F:copper ion binding"/>
    <property type="evidence" value="ECO:0007669"/>
    <property type="project" value="InterPro"/>
</dbReference>
<evidence type="ECO:0000256" key="9">
    <source>
        <dbReference type="ARBA" id="ARBA00022723"/>
    </source>
</evidence>
<dbReference type="Gene3D" id="2.60.40.420">
    <property type="entry name" value="Cupredoxins - blue copper proteins"/>
    <property type="match status" value="5"/>
</dbReference>
<feature type="disulfide bond" evidence="19">
    <location>
        <begin position="507"/>
        <end position="533"/>
    </location>
</feature>
<dbReference type="InterPro" id="IPR033138">
    <property type="entry name" value="Cu_oxidase_CS"/>
</dbReference>